<protein>
    <recommendedName>
        <fullName evidence="5">Fibronectin type-III domain-containing protein</fullName>
    </recommendedName>
</protein>
<feature type="signal peptide" evidence="4">
    <location>
        <begin position="1"/>
        <end position="32"/>
    </location>
</feature>
<dbReference type="SMART" id="SM00060">
    <property type="entry name" value="FN3"/>
    <property type="match status" value="3"/>
</dbReference>
<evidence type="ECO:0000256" key="3">
    <source>
        <dbReference type="SAM" id="MobiDB-lite"/>
    </source>
</evidence>
<dbReference type="EMBL" id="AP012319">
    <property type="protein sequence ID" value="BAL88562.1"/>
    <property type="molecule type" value="Genomic_DNA"/>
</dbReference>
<feature type="region of interest" description="Disordered" evidence="3">
    <location>
        <begin position="478"/>
        <end position="563"/>
    </location>
</feature>
<dbReference type="InterPro" id="IPR013783">
    <property type="entry name" value="Ig-like_fold"/>
</dbReference>
<dbReference type="HOGENOM" id="CLU_358891_0_0_11"/>
<sequence>MGMVRSIPRRCGAGLLSLVVMGLVAVVCPAPAAAVVVDGDISDVAIYHRASNGLTTRVSPDGSSAVIGNVAAGLDGSAGIAVDDDGTVYVTNQYTSKIYKIPPGGVATQVPFTTPLSSPTDVAVDGSGALYTTTASFGGVVRRAAGGAETSFDFTGTWSTGAMVVDDQGSMYMLDSMQDLLVKQDAQGNQTTVAQYPDIIGSGSLAIDAQRRLYVGSSSGTLYRITQGSGTVETITAAAGGVADVAVAANGDIFVSRFTGEVVRVLEDGTVLPALAQITQLNGLAVRTVPDAPGNVTATPGVASADVSWDAAATNGGGPVVRYAVVSDPDGRTCVPANPADTGCTVTGLTNGQAYTFRVRASNTVAAVGESLLSTASDVVTPGLPAAPTALQATPGDESAVISFQPGNPGGDPNQSFETSTDQWQSWQPLTTASGAGGTLTGTVTNLLNDVPTEIRLRGRNTFGAGPDADTTVVAVAPAPSASPSASSSPAPSPSRSASASPTVRPPAPAPSTVPPASPSPASPSPSPTAPPASPSPSPTATPAPTTTAPTPAVPNPPTGVTVLAGTSSLQVSWQEPEPNGVRITGYRAIAEPGPAVCVTTGATSCLLGATAGVSYRVRVVALSAKGLSAPSAYSSAATPSAPPVATTPPDTEVPLATDQGRISAASPGESLTLVGTGYAAFSTVTLTLYSDPIVLAKTTTDPQGTFRQTVTVPDDLAHGSHAFTATGVDKSGEPRTMRMDVTVRPEPSTLPVTGTSVLWMLVAGLSLTTAGAGLRSVRP</sequence>
<dbReference type="GO" id="GO:0000272">
    <property type="term" value="P:polysaccharide catabolic process"/>
    <property type="evidence" value="ECO:0007669"/>
    <property type="project" value="UniProtKB-KW"/>
</dbReference>
<dbReference type="PATRIC" id="fig|512565.3.peg.3339"/>
<name>I0H6C5_ACTM4</name>
<keyword evidence="1" id="KW-0326">Glycosidase</keyword>
<dbReference type="Gene3D" id="2.120.10.30">
    <property type="entry name" value="TolB, C-terminal domain"/>
    <property type="match status" value="1"/>
</dbReference>
<dbReference type="PROSITE" id="PS50853">
    <property type="entry name" value="FN3"/>
    <property type="match status" value="3"/>
</dbReference>
<dbReference type="PANTHER" id="PTHR40274">
    <property type="entry name" value="VIRGINIAMYCIN B LYASE"/>
    <property type="match status" value="1"/>
</dbReference>
<accession>I0H6C5</accession>
<keyword evidence="2" id="KW-0119">Carbohydrate metabolism</keyword>
<dbReference type="PANTHER" id="PTHR40274:SF3">
    <property type="entry name" value="VIRGINIAMYCIN B LYASE"/>
    <property type="match status" value="1"/>
</dbReference>
<organism evidence="6 7">
    <name type="scientific">Actinoplanes missouriensis (strain ATCC 14538 / DSM 43046 / CBS 188.64 / JCM 3121 / NBRC 102363 / NCIMB 12654 / NRRL B-3342 / UNCC 431)</name>
    <dbReference type="NCBI Taxonomy" id="512565"/>
    <lineage>
        <taxon>Bacteria</taxon>
        <taxon>Bacillati</taxon>
        <taxon>Actinomycetota</taxon>
        <taxon>Actinomycetes</taxon>
        <taxon>Micromonosporales</taxon>
        <taxon>Micromonosporaceae</taxon>
        <taxon>Actinoplanes</taxon>
    </lineage>
</organism>
<evidence type="ECO:0000313" key="7">
    <source>
        <dbReference type="Proteomes" id="UP000007882"/>
    </source>
</evidence>
<feature type="compositionally biased region" description="Low complexity" evidence="3">
    <location>
        <begin position="478"/>
        <end position="503"/>
    </location>
</feature>
<dbReference type="InterPro" id="IPR011042">
    <property type="entry name" value="6-blade_b-propeller_TolB-like"/>
</dbReference>
<feature type="compositionally biased region" description="Pro residues" evidence="3">
    <location>
        <begin position="504"/>
        <end position="542"/>
    </location>
</feature>
<dbReference type="PRINTS" id="PR01217">
    <property type="entry name" value="PRICHEXTENSN"/>
</dbReference>
<evidence type="ECO:0000256" key="4">
    <source>
        <dbReference type="SAM" id="SignalP"/>
    </source>
</evidence>
<gene>
    <name evidence="6" type="ordered locus">AMIS_33420</name>
</gene>
<dbReference type="KEGG" id="ams:AMIS_33420"/>
<keyword evidence="7" id="KW-1185">Reference proteome</keyword>
<dbReference type="GO" id="GO:0016798">
    <property type="term" value="F:hydrolase activity, acting on glycosyl bonds"/>
    <property type="evidence" value="ECO:0007669"/>
    <property type="project" value="UniProtKB-KW"/>
</dbReference>
<dbReference type="Pfam" id="PF00041">
    <property type="entry name" value="fn3"/>
    <property type="match status" value="2"/>
</dbReference>
<proteinExistence type="predicted"/>
<keyword evidence="1" id="KW-0378">Hydrolase</keyword>
<keyword evidence="4" id="KW-0732">Signal</keyword>
<dbReference type="STRING" id="512565.AMIS_33420"/>
<evidence type="ECO:0000256" key="1">
    <source>
        <dbReference type="ARBA" id="ARBA00023295"/>
    </source>
</evidence>
<evidence type="ECO:0000256" key="2">
    <source>
        <dbReference type="ARBA" id="ARBA00023326"/>
    </source>
</evidence>
<reference evidence="6 7" key="1">
    <citation type="submission" date="2012-02" db="EMBL/GenBank/DDBJ databases">
        <title>Complete genome sequence of Actinoplanes missouriensis 431 (= NBRC 102363).</title>
        <authorList>
            <person name="Ohnishi Y."/>
            <person name="Ishikawa J."/>
            <person name="Sekine M."/>
            <person name="Hosoyama A."/>
            <person name="Harada T."/>
            <person name="Narita H."/>
            <person name="Hata T."/>
            <person name="Konno Y."/>
            <person name="Tutikane K."/>
            <person name="Fujita N."/>
            <person name="Horinouchi S."/>
            <person name="Hayakawa M."/>
        </authorList>
    </citation>
    <scope>NUCLEOTIDE SEQUENCE [LARGE SCALE GENOMIC DNA]</scope>
    <source>
        <strain evidence="7">ATCC 14538 / DSM 43046 / CBS 188.64 / JCM 3121 / NBRC 102363 / NCIMB 12654 / NRRL B-3342 / UNCC 431</strain>
    </source>
</reference>
<feature type="domain" description="Fibronectin type-III" evidence="5">
    <location>
        <begin position="289"/>
        <end position="384"/>
    </location>
</feature>
<dbReference type="SUPFAM" id="SSF63825">
    <property type="entry name" value="YWTD domain"/>
    <property type="match status" value="1"/>
</dbReference>
<dbReference type="CDD" id="cd00063">
    <property type="entry name" value="FN3"/>
    <property type="match status" value="3"/>
</dbReference>
<dbReference type="AlphaFoldDB" id="I0H6C5"/>
<dbReference type="InterPro" id="IPR051344">
    <property type="entry name" value="Vgb"/>
</dbReference>
<feature type="domain" description="Fibronectin type-III" evidence="5">
    <location>
        <begin position="554"/>
        <end position="642"/>
    </location>
</feature>
<evidence type="ECO:0000313" key="6">
    <source>
        <dbReference type="EMBL" id="BAL88562.1"/>
    </source>
</evidence>
<feature type="domain" description="Fibronectin type-III" evidence="5">
    <location>
        <begin position="387"/>
        <end position="479"/>
    </location>
</feature>
<dbReference type="Gene3D" id="2.60.40.10">
    <property type="entry name" value="Immunoglobulins"/>
    <property type="match status" value="4"/>
</dbReference>
<keyword evidence="2" id="KW-0624">Polysaccharide degradation</keyword>
<feature type="chain" id="PRO_5003627756" description="Fibronectin type-III domain-containing protein" evidence="4">
    <location>
        <begin position="33"/>
        <end position="780"/>
    </location>
</feature>
<dbReference type="eggNOG" id="COG4733">
    <property type="taxonomic scope" value="Bacteria"/>
</dbReference>
<dbReference type="InterPro" id="IPR036116">
    <property type="entry name" value="FN3_sf"/>
</dbReference>
<dbReference type="OrthoDB" id="5186542at2"/>
<dbReference type="SUPFAM" id="SSF49265">
    <property type="entry name" value="Fibronectin type III"/>
    <property type="match status" value="2"/>
</dbReference>
<dbReference type="InterPro" id="IPR003961">
    <property type="entry name" value="FN3_dom"/>
</dbReference>
<evidence type="ECO:0000259" key="5">
    <source>
        <dbReference type="PROSITE" id="PS50853"/>
    </source>
</evidence>
<dbReference type="Proteomes" id="UP000007882">
    <property type="component" value="Chromosome"/>
</dbReference>